<dbReference type="GO" id="GO:0005743">
    <property type="term" value="C:mitochondrial inner membrane"/>
    <property type="evidence" value="ECO:0007669"/>
    <property type="project" value="TreeGrafter"/>
</dbReference>
<evidence type="ECO:0000256" key="9">
    <source>
        <dbReference type="SAM" id="MobiDB-lite"/>
    </source>
</evidence>
<dbReference type="EMBL" id="KN714728">
    <property type="protein sequence ID" value="KUI59336.1"/>
    <property type="molecule type" value="Genomic_DNA"/>
</dbReference>
<keyword evidence="4" id="KW-0809">Transit peptide</keyword>
<feature type="region of interest" description="Disordered" evidence="9">
    <location>
        <begin position="78"/>
        <end position="115"/>
    </location>
</feature>
<dbReference type="PANTHER" id="PTHR33968:SF1">
    <property type="entry name" value="PROTEIN PET100 HOMOLOG, MITOCHONDRIAL"/>
    <property type="match status" value="1"/>
</dbReference>
<dbReference type="Proteomes" id="UP000078576">
    <property type="component" value="Unassembled WGS sequence"/>
</dbReference>
<evidence type="ECO:0000256" key="7">
    <source>
        <dbReference type="ARBA" id="ARBA00023136"/>
    </source>
</evidence>
<keyword evidence="7" id="KW-0472">Membrane</keyword>
<dbReference type="OrthoDB" id="18175at2759"/>
<proteinExistence type="inferred from homology"/>
<dbReference type="AlphaFoldDB" id="A0A194V677"/>
<evidence type="ECO:0000256" key="3">
    <source>
        <dbReference type="ARBA" id="ARBA00022692"/>
    </source>
</evidence>
<evidence type="ECO:0000256" key="5">
    <source>
        <dbReference type="ARBA" id="ARBA00022989"/>
    </source>
</evidence>
<evidence type="ECO:0000256" key="8">
    <source>
        <dbReference type="ARBA" id="ARBA00038077"/>
    </source>
</evidence>
<comment type="subcellular location">
    <subcellularLocation>
        <location evidence="1">Membrane</location>
        <topology evidence="1">Single-pass membrane protein</topology>
    </subcellularLocation>
    <subcellularLocation>
        <location evidence="2">Mitochondrion membrane</location>
    </subcellularLocation>
</comment>
<evidence type="ECO:0000256" key="1">
    <source>
        <dbReference type="ARBA" id="ARBA00004167"/>
    </source>
</evidence>
<dbReference type="GO" id="GO:0033617">
    <property type="term" value="P:mitochondrial respiratory chain complex IV assembly"/>
    <property type="evidence" value="ECO:0007669"/>
    <property type="project" value="InterPro"/>
</dbReference>
<comment type="similarity">
    <text evidence="8">Belongs to the PET100 family.</text>
</comment>
<evidence type="ECO:0000256" key="6">
    <source>
        <dbReference type="ARBA" id="ARBA00023128"/>
    </source>
</evidence>
<gene>
    <name evidence="10" type="ORF">VP1G_06574</name>
</gene>
<name>A0A194V677_CYTMA</name>
<feature type="compositionally biased region" description="Low complexity" evidence="9">
    <location>
        <begin position="78"/>
        <end position="107"/>
    </location>
</feature>
<accession>A0A194V677</accession>
<evidence type="ECO:0000313" key="11">
    <source>
        <dbReference type="Proteomes" id="UP000078576"/>
    </source>
</evidence>
<keyword evidence="11" id="KW-1185">Reference proteome</keyword>
<keyword evidence="3" id="KW-0812">Transmembrane</keyword>
<protein>
    <submittedName>
        <fullName evidence="10">Uncharacterized protein</fullName>
    </submittedName>
</protein>
<evidence type="ECO:0000313" key="10">
    <source>
        <dbReference type="EMBL" id="KUI59336.1"/>
    </source>
</evidence>
<keyword evidence="5" id="KW-1133">Transmembrane helix</keyword>
<sequence length="280" mass="31339">MGGFNLELFKFGMYLFFPIAFMGYFGTNLDERFAVPDFWPKPEQANTVPTERDEIKAELERLRARRLYLRNKRLAEEGAQQAESSAPAPAPIQEQFQEQQTQAQPPQEQKRSWLRCSTSASTNSDNFLTSSTESTVDFVSSLGDHIISEFKIFSSNFFAMPCAICIILCAELDGLVHDFVQADSVVPLEYHPPQPAEEELGRRCPTFVFPYHTTNVLQRTQLVVGFNIEDKCVGAHHDFELHGFEGDAGHGAALSPCNGLFDDIFRCAGFLSYGDCVGKG</sequence>
<keyword evidence="6" id="KW-0496">Mitochondrion</keyword>
<evidence type="ECO:0000256" key="4">
    <source>
        <dbReference type="ARBA" id="ARBA00022946"/>
    </source>
</evidence>
<dbReference type="PANTHER" id="PTHR33968">
    <property type="entry name" value="PROTEIN PET100 HOMOLOG, MITOCHONDRIAL"/>
    <property type="match status" value="1"/>
</dbReference>
<reference evidence="11" key="1">
    <citation type="submission" date="2014-12" db="EMBL/GenBank/DDBJ databases">
        <title>Genome Sequence of Valsa Canker Pathogens Uncovers a Specific Adaption of Colonization on Woody Bark.</title>
        <authorList>
            <person name="Yin Z."/>
            <person name="Liu H."/>
            <person name="Gao X."/>
            <person name="Li Z."/>
            <person name="Song N."/>
            <person name="Ke X."/>
            <person name="Dai Q."/>
            <person name="Wu Y."/>
            <person name="Sun Y."/>
            <person name="Xu J.-R."/>
            <person name="Kang Z.K."/>
            <person name="Wang L."/>
            <person name="Huang L."/>
        </authorList>
    </citation>
    <scope>NUCLEOTIDE SEQUENCE [LARGE SCALE GENOMIC DNA]</scope>
    <source>
        <strain evidence="11">SXYL134</strain>
    </source>
</reference>
<organism evidence="10 11">
    <name type="scientific">Cytospora mali</name>
    <name type="common">Apple Valsa canker fungus</name>
    <name type="synonym">Valsa mali</name>
    <dbReference type="NCBI Taxonomy" id="578113"/>
    <lineage>
        <taxon>Eukaryota</taxon>
        <taxon>Fungi</taxon>
        <taxon>Dikarya</taxon>
        <taxon>Ascomycota</taxon>
        <taxon>Pezizomycotina</taxon>
        <taxon>Sordariomycetes</taxon>
        <taxon>Sordariomycetidae</taxon>
        <taxon>Diaporthales</taxon>
        <taxon>Cytosporaceae</taxon>
        <taxon>Cytospora</taxon>
    </lineage>
</organism>
<dbReference type="GO" id="GO:0051082">
    <property type="term" value="F:unfolded protein binding"/>
    <property type="evidence" value="ECO:0007669"/>
    <property type="project" value="TreeGrafter"/>
</dbReference>
<dbReference type="Pfam" id="PF09803">
    <property type="entry name" value="Pet100"/>
    <property type="match status" value="1"/>
</dbReference>
<dbReference type="InterPro" id="IPR018625">
    <property type="entry name" value="Pet100"/>
</dbReference>
<evidence type="ECO:0000256" key="2">
    <source>
        <dbReference type="ARBA" id="ARBA00004325"/>
    </source>
</evidence>